<dbReference type="AlphaFoldDB" id="A0A5B8XEK0"/>
<dbReference type="InterPro" id="IPR003716">
    <property type="entry name" value="DNA-dir_RNA_pol_omega"/>
</dbReference>
<dbReference type="GO" id="GO:0003677">
    <property type="term" value="F:DNA binding"/>
    <property type="evidence" value="ECO:0007669"/>
    <property type="project" value="UniProtKB-UniRule"/>
</dbReference>
<evidence type="ECO:0000256" key="7">
    <source>
        <dbReference type="ARBA" id="ARBA00023163"/>
    </source>
</evidence>
<evidence type="ECO:0000313" key="13">
    <source>
        <dbReference type="Proteomes" id="UP000321934"/>
    </source>
</evidence>
<dbReference type="GO" id="GO:0003899">
    <property type="term" value="F:DNA-directed RNA polymerase activity"/>
    <property type="evidence" value="ECO:0007669"/>
    <property type="project" value="UniProtKB-UniRule"/>
</dbReference>
<protein>
    <recommendedName>
        <fullName evidence="3 11">DNA-directed RNA polymerase subunit omega</fullName>
        <shortName evidence="11">RNAP omega subunit</shortName>
        <ecNumber evidence="2 11">2.7.7.6</ecNumber>
    </recommendedName>
    <alternativeName>
        <fullName evidence="9 11">RNA polymerase omega subunit</fullName>
    </alternativeName>
    <alternativeName>
        <fullName evidence="8 11">Transcriptase subunit omega</fullName>
    </alternativeName>
</protein>
<dbReference type="Gene3D" id="3.90.940.10">
    <property type="match status" value="1"/>
</dbReference>
<dbReference type="PANTHER" id="PTHR34476:SF1">
    <property type="entry name" value="DNA-DIRECTED RNA POLYMERASE SUBUNIT OMEGA"/>
    <property type="match status" value="1"/>
</dbReference>
<dbReference type="HAMAP" id="MF_00366">
    <property type="entry name" value="RNApol_bact_RpoZ"/>
    <property type="match status" value="1"/>
</dbReference>
<evidence type="ECO:0000313" key="12">
    <source>
        <dbReference type="EMBL" id="QED23670.1"/>
    </source>
</evidence>
<dbReference type="SMART" id="SM01409">
    <property type="entry name" value="RNA_pol_Rpb6"/>
    <property type="match status" value="1"/>
</dbReference>
<dbReference type="SUPFAM" id="SSF63562">
    <property type="entry name" value="RPB6/omega subunit-like"/>
    <property type="match status" value="1"/>
</dbReference>
<sequence length="131" mass="14229">MSTRNTIEDCIKVVENRFELVLLASCRARELFSGAEAKIEGENAAESEMLTSLQEIAENAIDIDILRARLASGEGRGESSMAGLGSGIPEFFAEISDNDEEISKNDKHNAKIIDAGVFDKVFSGQDITSEE</sequence>
<evidence type="ECO:0000256" key="11">
    <source>
        <dbReference type="HAMAP-Rule" id="MF_00366"/>
    </source>
</evidence>
<reference evidence="12 13" key="1">
    <citation type="journal article" date="2019" name="ISME J.">
        <title>Deianiraea, an extracellular bacterium associated with the ciliate Paramecium, suggests an alternative scenario for the evolution of Rickettsiales.</title>
        <authorList>
            <person name="Castelli M."/>
            <person name="Sabaneyeva E."/>
            <person name="Lanzoni O."/>
            <person name="Lebedeva N."/>
            <person name="Floriano A.M."/>
            <person name="Gaiarsa S."/>
            <person name="Benken K."/>
            <person name="Modeo L."/>
            <person name="Bandi C."/>
            <person name="Potekhin A."/>
            <person name="Sassera D."/>
            <person name="Petroni G."/>
        </authorList>
    </citation>
    <scope>NUCLEOTIDE SEQUENCE [LARGE SCALE GENOMIC DNA]</scope>
    <source>
        <strain evidence="12">CyL4-1</strain>
    </source>
</reference>
<evidence type="ECO:0000256" key="10">
    <source>
        <dbReference type="ARBA" id="ARBA00048552"/>
    </source>
</evidence>
<keyword evidence="6 11" id="KW-0548">Nucleotidyltransferase</keyword>
<dbReference type="EC" id="2.7.7.6" evidence="2 11"/>
<dbReference type="NCBIfam" id="TIGR00690">
    <property type="entry name" value="rpoZ"/>
    <property type="match status" value="1"/>
</dbReference>
<dbReference type="RefSeq" id="WP_146820934.1">
    <property type="nucleotide sequence ID" value="NZ_CP029077.1"/>
</dbReference>
<dbReference type="GO" id="GO:0006351">
    <property type="term" value="P:DNA-templated transcription"/>
    <property type="evidence" value="ECO:0007669"/>
    <property type="project" value="UniProtKB-UniRule"/>
</dbReference>
<comment type="function">
    <text evidence="11">Promotes RNA polymerase assembly. Latches the N- and C-terminal regions of the beta' subunit thereby facilitating its interaction with the beta and alpha subunits.</text>
</comment>
<evidence type="ECO:0000256" key="1">
    <source>
        <dbReference type="ARBA" id="ARBA00006711"/>
    </source>
</evidence>
<accession>A0A5B8XEK0</accession>
<keyword evidence="4 11" id="KW-0240">DNA-directed RNA polymerase</keyword>
<evidence type="ECO:0000256" key="8">
    <source>
        <dbReference type="ARBA" id="ARBA00029924"/>
    </source>
</evidence>
<dbReference type="InterPro" id="IPR006110">
    <property type="entry name" value="Pol_omega/Rpo6/RPB6"/>
</dbReference>
<evidence type="ECO:0000256" key="9">
    <source>
        <dbReference type="ARBA" id="ARBA00030998"/>
    </source>
</evidence>
<evidence type="ECO:0000256" key="3">
    <source>
        <dbReference type="ARBA" id="ARBA00013725"/>
    </source>
</evidence>
<gene>
    <name evidence="11" type="primary">rpoZ</name>
    <name evidence="12" type="ORF">Deia_00883</name>
</gene>
<dbReference type="InterPro" id="IPR036161">
    <property type="entry name" value="RPB6/omega-like_sf"/>
</dbReference>
<organism evidence="12 13">
    <name type="scientific">Candidatus Deianiraea vastatrix</name>
    <dbReference type="NCBI Taxonomy" id="2163644"/>
    <lineage>
        <taxon>Bacteria</taxon>
        <taxon>Pseudomonadati</taxon>
        <taxon>Pseudomonadota</taxon>
        <taxon>Alphaproteobacteria</taxon>
        <taxon>Rickettsiales</taxon>
        <taxon>Candidatus Deianiraeaceae</taxon>
        <taxon>Candidatus Deianiraea</taxon>
    </lineage>
</organism>
<comment type="catalytic activity">
    <reaction evidence="10 11">
        <text>RNA(n) + a ribonucleoside 5'-triphosphate = RNA(n+1) + diphosphate</text>
        <dbReference type="Rhea" id="RHEA:21248"/>
        <dbReference type="Rhea" id="RHEA-COMP:14527"/>
        <dbReference type="Rhea" id="RHEA-COMP:17342"/>
        <dbReference type="ChEBI" id="CHEBI:33019"/>
        <dbReference type="ChEBI" id="CHEBI:61557"/>
        <dbReference type="ChEBI" id="CHEBI:140395"/>
        <dbReference type="EC" id="2.7.7.6"/>
    </reaction>
</comment>
<dbReference type="Proteomes" id="UP000321934">
    <property type="component" value="Chromosome"/>
</dbReference>
<name>A0A5B8XEK0_9RICK</name>
<evidence type="ECO:0000256" key="2">
    <source>
        <dbReference type="ARBA" id="ARBA00012418"/>
    </source>
</evidence>
<dbReference type="EMBL" id="CP029077">
    <property type="protein sequence ID" value="QED23670.1"/>
    <property type="molecule type" value="Genomic_DNA"/>
</dbReference>
<dbReference type="PANTHER" id="PTHR34476">
    <property type="entry name" value="DNA-DIRECTED RNA POLYMERASE SUBUNIT OMEGA"/>
    <property type="match status" value="1"/>
</dbReference>
<proteinExistence type="inferred from homology"/>
<evidence type="ECO:0000256" key="5">
    <source>
        <dbReference type="ARBA" id="ARBA00022679"/>
    </source>
</evidence>
<evidence type="ECO:0000256" key="4">
    <source>
        <dbReference type="ARBA" id="ARBA00022478"/>
    </source>
</evidence>
<evidence type="ECO:0000256" key="6">
    <source>
        <dbReference type="ARBA" id="ARBA00022695"/>
    </source>
</evidence>
<comment type="subunit">
    <text evidence="11">The RNAP catalytic core consists of 2 alpha, 1 beta, 1 beta' and 1 omega subunit. When a sigma factor is associated with the core the holoenzyme is formed, which can initiate transcription.</text>
</comment>
<keyword evidence="7 11" id="KW-0804">Transcription</keyword>
<keyword evidence="13" id="KW-1185">Reference proteome</keyword>
<dbReference type="Pfam" id="PF01192">
    <property type="entry name" value="RNA_pol_Rpb6"/>
    <property type="match status" value="1"/>
</dbReference>
<keyword evidence="5 11" id="KW-0808">Transferase</keyword>
<dbReference type="OrthoDB" id="9796300at2"/>
<dbReference type="GO" id="GO:0000428">
    <property type="term" value="C:DNA-directed RNA polymerase complex"/>
    <property type="evidence" value="ECO:0007669"/>
    <property type="project" value="UniProtKB-KW"/>
</dbReference>
<comment type="similarity">
    <text evidence="1 11">Belongs to the RNA polymerase subunit omega family.</text>
</comment>